<accession>A0A1H2PQI8</accession>
<sequence>MTLEDRLENWGRVVRSPLFKFGVCAKWAAWYCGIRGFVRDADDEFLASQPPITRDDRDGWDVERAWKTMTNPVTKELLKQVYVERRSMEQIRTIMWKMHNARIRTRAFPFALQNAHRDIERELTRMERERLNQKNSCKPAETVL</sequence>
<evidence type="ECO:0000313" key="2">
    <source>
        <dbReference type="Proteomes" id="UP000243719"/>
    </source>
</evidence>
<dbReference type="EMBL" id="FNLO01000007">
    <property type="protein sequence ID" value="SDV49084.1"/>
    <property type="molecule type" value="Genomic_DNA"/>
</dbReference>
<name>A0A1H2PQI8_9BURK</name>
<dbReference type="Proteomes" id="UP000243719">
    <property type="component" value="Unassembled WGS sequence"/>
</dbReference>
<proteinExistence type="predicted"/>
<reference evidence="2" key="1">
    <citation type="submission" date="2016-09" db="EMBL/GenBank/DDBJ databases">
        <authorList>
            <person name="Varghese N."/>
            <person name="Submissions S."/>
        </authorList>
    </citation>
    <scope>NUCLEOTIDE SEQUENCE [LARGE SCALE GENOMIC DNA]</scope>
    <source>
        <strain evidence="2">JS23</strain>
    </source>
</reference>
<organism evidence="1 2">
    <name type="scientific">Chitinasiproducens palmae</name>
    <dbReference type="NCBI Taxonomy" id="1770053"/>
    <lineage>
        <taxon>Bacteria</taxon>
        <taxon>Pseudomonadati</taxon>
        <taxon>Pseudomonadota</taxon>
        <taxon>Betaproteobacteria</taxon>
        <taxon>Burkholderiales</taxon>
        <taxon>Burkholderiaceae</taxon>
        <taxon>Chitinasiproducens</taxon>
    </lineage>
</organism>
<dbReference type="AlphaFoldDB" id="A0A1H2PQI8"/>
<dbReference type="RefSeq" id="WP_091908730.1">
    <property type="nucleotide sequence ID" value="NZ_FNLO01000007.1"/>
</dbReference>
<dbReference type="OrthoDB" id="8926276at2"/>
<evidence type="ECO:0000313" key="1">
    <source>
        <dbReference type="EMBL" id="SDV49084.1"/>
    </source>
</evidence>
<dbReference type="STRING" id="1770053.SAMN05216551_10753"/>
<gene>
    <name evidence="1" type="ORF">SAMN05216551_10753</name>
</gene>
<protein>
    <submittedName>
        <fullName evidence="1">Uncharacterized protein</fullName>
    </submittedName>
</protein>
<keyword evidence="2" id="KW-1185">Reference proteome</keyword>